<protein>
    <submittedName>
        <fullName evidence="5">Transcriptional regulator</fullName>
    </submittedName>
</protein>
<dbReference type="Pfam" id="PF01047">
    <property type="entry name" value="MarR"/>
    <property type="match status" value="1"/>
</dbReference>
<dbReference type="GO" id="GO:0003677">
    <property type="term" value="F:DNA binding"/>
    <property type="evidence" value="ECO:0007669"/>
    <property type="project" value="UniProtKB-KW"/>
</dbReference>
<sequence>MNKFVDNKHQIADNSLKLALALVDLDKKTRNYKTDVPIFYSEIHVIMTIAEHPGIHVGGLADILGVTKGSVSEILKKLERKGLVLKEVDNLNLSRYSLSLTEKGKKAHSNHMHYHDVVNSIVEDELQNASEHELEFLSNFLSSLMNKVKFFSENFDESSDS</sequence>
<dbReference type="InterPro" id="IPR052067">
    <property type="entry name" value="Metal_resp_HTH_trans_reg"/>
</dbReference>
<accession>A0A0E3JPY5</accession>
<dbReference type="STRING" id="1548.CSCA_3448"/>
<dbReference type="InterPro" id="IPR036390">
    <property type="entry name" value="WH_DNA-bd_sf"/>
</dbReference>
<dbReference type="Gene3D" id="1.10.10.10">
    <property type="entry name" value="Winged helix-like DNA-binding domain superfamily/Winged helix DNA-binding domain"/>
    <property type="match status" value="1"/>
</dbReference>
<dbReference type="KEGG" id="csq:CSCA_3448"/>
<dbReference type="PANTHER" id="PTHR35790">
    <property type="entry name" value="HTH-TYPE TRANSCRIPTIONAL REGULATOR PCHR"/>
    <property type="match status" value="1"/>
</dbReference>
<proteinExistence type="predicted"/>
<keyword evidence="1" id="KW-0805">Transcription regulation</keyword>
<dbReference type="InterPro" id="IPR011991">
    <property type="entry name" value="ArsR-like_HTH"/>
</dbReference>
<dbReference type="EMBL" id="CP009933">
    <property type="protein sequence ID" value="AKA70573.1"/>
    <property type="molecule type" value="Genomic_DNA"/>
</dbReference>
<evidence type="ECO:0000256" key="1">
    <source>
        <dbReference type="ARBA" id="ARBA00023015"/>
    </source>
</evidence>
<dbReference type="CDD" id="cd00090">
    <property type="entry name" value="HTH_ARSR"/>
    <property type="match status" value="1"/>
</dbReference>
<evidence type="ECO:0000256" key="3">
    <source>
        <dbReference type="ARBA" id="ARBA00023163"/>
    </source>
</evidence>
<feature type="domain" description="HTH marR-type" evidence="4">
    <location>
        <begin position="8"/>
        <end position="146"/>
    </location>
</feature>
<gene>
    <name evidence="5" type="ORF">CSCA_3448</name>
</gene>
<evidence type="ECO:0000313" key="6">
    <source>
        <dbReference type="Proteomes" id="UP000033115"/>
    </source>
</evidence>
<dbReference type="HOGENOM" id="CLU_083287_11_0_9"/>
<dbReference type="InterPro" id="IPR036388">
    <property type="entry name" value="WH-like_DNA-bd_sf"/>
</dbReference>
<dbReference type="SMART" id="SM00347">
    <property type="entry name" value="HTH_MARR"/>
    <property type="match status" value="1"/>
</dbReference>
<dbReference type="PANTHER" id="PTHR35790:SF4">
    <property type="entry name" value="HTH-TYPE TRANSCRIPTIONAL REGULATOR PCHR"/>
    <property type="match status" value="1"/>
</dbReference>
<evidence type="ECO:0000259" key="4">
    <source>
        <dbReference type="PROSITE" id="PS50995"/>
    </source>
</evidence>
<dbReference type="RefSeq" id="WP_029160390.1">
    <property type="nucleotide sequence ID" value="NZ_CP009933.1"/>
</dbReference>
<keyword evidence="6" id="KW-1185">Reference proteome</keyword>
<dbReference type="SUPFAM" id="SSF46785">
    <property type="entry name" value="Winged helix' DNA-binding domain"/>
    <property type="match status" value="1"/>
</dbReference>
<keyword evidence="3" id="KW-0804">Transcription</keyword>
<name>A0A0E3JPY5_CLOSL</name>
<organism evidence="5 6">
    <name type="scientific">Clostridium scatologenes</name>
    <dbReference type="NCBI Taxonomy" id="1548"/>
    <lineage>
        <taxon>Bacteria</taxon>
        <taxon>Bacillati</taxon>
        <taxon>Bacillota</taxon>
        <taxon>Clostridia</taxon>
        <taxon>Eubacteriales</taxon>
        <taxon>Clostridiaceae</taxon>
        <taxon>Clostridium</taxon>
    </lineage>
</organism>
<reference evidence="5 6" key="1">
    <citation type="journal article" date="2015" name="J. Biotechnol.">
        <title>Complete genome sequence of a malodorant-producing acetogen, Clostridium scatologenes ATCC 25775(T).</title>
        <authorList>
            <person name="Zhu Z."/>
            <person name="Guo T."/>
            <person name="Zheng H."/>
            <person name="Song T."/>
            <person name="Ouyang P."/>
            <person name="Xie J."/>
        </authorList>
    </citation>
    <scope>NUCLEOTIDE SEQUENCE [LARGE SCALE GENOMIC DNA]</scope>
    <source>
        <strain evidence="5 6">ATCC 25775</strain>
    </source>
</reference>
<evidence type="ECO:0000313" key="5">
    <source>
        <dbReference type="EMBL" id="AKA70573.1"/>
    </source>
</evidence>
<dbReference type="Proteomes" id="UP000033115">
    <property type="component" value="Chromosome"/>
</dbReference>
<dbReference type="PROSITE" id="PS50995">
    <property type="entry name" value="HTH_MARR_2"/>
    <property type="match status" value="1"/>
</dbReference>
<keyword evidence="2" id="KW-0238">DNA-binding</keyword>
<dbReference type="InterPro" id="IPR000835">
    <property type="entry name" value="HTH_MarR-typ"/>
</dbReference>
<evidence type="ECO:0000256" key="2">
    <source>
        <dbReference type="ARBA" id="ARBA00023125"/>
    </source>
</evidence>
<dbReference type="GO" id="GO:0003700">
    <property type="term" value="F:DNA-binding transcription factor activity"/>
    <property type="evidence" value="ECO:0007669"/>
    <property type="project" value="InterPro"/>
</dbReference>
<dbReference type="AlphaFoldDB" id="A0A0E3JPY5"/>